<name>A0A093RL10_9GAMM</name>
<keyword evidence="2" id="KW-0479">Metal-binding</keyword>
<dbReference type="PIRSF" id="PIRSF001359">
    <property type="entry name" value="F_bP_aldolase_II"/>
    <property type="match status" value="1"/>
</dbReference>
<comment type="caution">
    <text evidence="3">The sequence shown here is derived from an EMBL/GenBank/DDBJ whole genome shotgun (WGS) entry which is preliminary data.</text>
</comment>
<proteinExistence type="predicted"/>
<dbReference type="EMBL" id="JQHM01000008">
    <property type="protein sequence ID" value="KFX03460.1"/>
    <property type="molecule type" value="Genomic_DNA"/>
</dbReference>
<dbReference type="GO" id="GO:0008270">
    <property type="term" value="F:zinc ion binding"/>
    <property type="evidence" value="ECO:0007669"/>
    <property type="project" value="InterPro"/>
</dbReference>
<feature type="binding site" evidence="2">
    <location>
        <position position="178"/>
    </location>
    <ligand>
        <name>Zn(2+)</name>
        <dbReference type="ChEBI" id="CHEBI:29105"/>
        <label>1</label>
        <note>catalytic</note>
    </ligand>
</feature>
<dbReference type="Proteomes" id="UP000032874">
    <property type="component" value="Unassembled WGS sequence"/>
</dbReference>
<gene>
    <name evidence="3" type="ORF">KP22_15405</name>
</gene>
<dbReference type="InterPro" id="IPR000771">
    <property type="entry name" value="FBA_II"/>
</dbReference>
<dbReference type="PANTHER" id="PTHR30304">
    <property type="entry name" value="D-TAGATOSE-1,6-BISPHOSPHATE ALDOLASE"/>
    <property type="match status" value="1"/>
</dbReference>
<dbReference type="Gene3D" id="3.20.20.70">
    <property type="entry name" value="Aldolase class I"/>
    <property type="match status" value="1"/>
</dbReference>
<evidence type="ECO:0000256" key="2">
    <source>
        <dbReference type="PIRSR" id="PIRSR001359-3"/>
    </source>
</evidence>
<feature type="binding site" evidence="2">
    <location>
        <position position="103"/>
    </location>
    <ligand>
        <name>Zn(2+)</name>
        <dbReference type="ChEBI" id="CHEBI:29105"/>
        <label>2</label>
    </ligand>
</feature>
<evidence type="ECO:0000256" key="1">
    <source>
        <dbReference type="PIRSR" id="PIRSR001359-1"/>
    </source>
</evidence>
<sequence>MYAAMKALIDDAYQRQYAVLAINCFNLETARAAIAAAEQQRAPLILNVYQGHSVHFPPHLAVPLVKALAERATVPVALSLDHGTAFNLIGQAFRAGFTGLMIDASSHPLAENIQRTQQVVAIATTAGVCVEGELGHIADAPVYDLEDATVKMTQVEDVTPFIHQTGIDLLAVSVGTAHGIYPAGVTPQIDFERLEALHRESTVPLALHGGSGTKADDIRRVSRHGVAKINVGAAVFEAGKTALQQSLHQHPTMELSDLLARMETACRDVVADYLSWSGSTNKA</sequence>
<evidence type="ECO:0000313" key="3">
    <source>
        <dbReference type="EMBL" id="KFX03460.1"/>
    </source>
</evidence>
<dbReference type="PANTHER" id="PTHR30304:SF0">
    <property type="entry name" value="D-TAGATOSE-1,6-BISPHOSPHATE ALDOLASE SUBUNIT GATY-RELATED"/>
    <property type="match status" value="1"/>
</dbReference>
<dbReference type="InterPro" id="IPR013785">
    <property type="entry name" value="Aldolase_TIM"/>
</dbReference>
<dbReference type="STRING" id="55207.KP22_15405"/>
<dbReference type="GO" id="GO:0016832">
    <property type="term" value="F:aldehyde-lyase activity"/>
    <property type="evidence" value="ECO:0007669"/>
    <property type="project" value="InterPro"/>
</dbReference>
<dbReference type="GO" id="GO:0005975">
    <property type="term" value="P:carbohydrate metabolic process"/>
    <property type="evidence" value="ECO:0007669"/>
    <property type="project" value="InterPro"/>
</dbReference>
<protein>
    <submittedName>
        <fullName evidence="3">Aldolase</fullName>
    </submittedName>
</protein>
<evidence type="ECO:0000313" key="4">
    <source>
        <dbReference type="Proteomes" id="UP000032874"/>
    </source>
</evidence>
<dbReference type="CDD" id="cd00947">
    <property type="entry name" value="TBP_aldolase_IIB"/>
    <property type="match status" value="1"/>
</dbReference>
<dbReference type="eggNOG" id="COG0191">
    <property type="taxonomic scope" value="Bacteria"/>
</dbReference>
<organism evidence="3 4">
    <name type="scientific">Pectobacterium betavasculorum</name>
    <dbReference type="NCBI Taxonomy" id="55207"/>
    <lineage>
        <taxon>Bacteria</taxon>
        <taxon>Pseudomonadati</taxon>
        <taxon>Pseudomonadota</taxon>
        <taxon>Gammaproteobacteria</taxon>
        <taxon>Enterobacterales</taxon>
        <taxon>Pectobacteriaceae</taxon>
        <taxon>Pectobacterium</taxon>
    </lineage>
</organism>
<dbReference type="Pfam" id="PF01116">
    <property type="entry name" value="F_bP_aldolase"/>
    <property type="match status" value="1"/>
</dbReference>
<feature type="active site" description="Proton donor" evidence="1">
    <location>
        <position position="81"/>
    </location>
</feature>
<accession>A0A093RL10</accession>
<feature type="binding site" evidence="2">
    <location>
        <position position="208"/>
    </location>
    <ligand>
        <name>Zn(2+)</name>
        <dbReference type="ChEBI" id="CHEBI:29105"/>
        <label>1</label>
        <note>catalytic</note>
    </ligand>
</feature>
<dbReference type="InterPro" id="IPR050246">
    <property type="entry name" value="Class_II_FBP_aldolase"/>
</dbReference>
<dbReference type="AlphaFoldDB" id="A0A093RL10"/>
<keyword evidence="2" id="KW-0862">Zinc</keyword>
<feature type="binding site" evidence="2">
    <location>
        <position position="133"/>
    </location>
    <ligand>
        <name>Zn(2+)</name>
        <dbReference type="ChEBI" id="CHEBI:29105"/>
        <label>2</label>
    </ligand>
</feature>
<feature type="binding site" evidence="2">
    <location>
        <position position="82"/>
    </location>
    <ligand>
        <name>Zn(2+)</name>
        <dbReference type="ChEBI" id="CHEBI:29105"/>
        <label>1</label>
        <note>catalytic</note>
    </ligand>
</feature>
<comment type="cofactor">
    <cofactor evidence="2">
        <name>Zn(2+)</name>
        <dbReference type="ChEBI" id="CHEBI:29105"/>
    </cofactor>
    <text evidence="2">Binds 2 Zn(2+) ions per subunit. One is catalytic and the other provides a structural contribution.</text>
</comment>
<reference evidence="3 4" key="1">
    <citation type="submission" date="2014-08" db="EMBL/GenBank/DDBJ databases">
        <title>Genome sequences of NCPPB Pectobacterium isolates.</title>
        <authorList>
            <person name="Glover R.H."/>
            <person name="Sapp M."/>
            <person name="Elphinstone J."/>
        </authorList>
    </citation>
    <scope>NUCLEOTIDE SEQUENCE [LARGE SCALE GENOMIC DNA]</scope>
    <source>
        <strain evidence="3 4">NCPPB 2795</strain>
    </source>
</reference>
<dbReference type="SUPFAM" id="SSF51569">
    <property type="entry name" value="Aldolase"/>
    <property type="match status" value="1"/>
</dbReference>
<dbReference type="RefSeq" id="WP_039325072.1">
    <property type="nucleotide sequence ID" value="NZ_JAODTE010000005.1"/>
</dbReference>